<dbReference type="AlphaFoldDB" id="A0AAV7MT03"/>
<dbReference type="Proteomes" id="UP001066276">
    <property type="component" value="Chromosome 9"/>
</dbReference>
<gene>
    <name evidence="1" type="ORF">NDU88_004273</name>
</gene>
<evidence type="ECO:0000313" key="2">
    <source>
        <dbReference type="Proteomes" id="UP001066276"/>
    </source>
</evidence>
<reference evidence="1" key="1">
    <citation type="journal article" date="2022" name="bioRxiv">
        <title>Sequencing and chromosome-scale assembly of the giantPleurodeles waltlgenome.</title>
        <authorList>
            <person name="Brown T."/>
            <person name="Elewa A."/>
            <person name="Iarovenko S."/>
            <person name="Subramanian E."/>
            <person name="Araus A.J."/>
            <person name="Petzold A."/>
            <person name="Susuki M."/>
            <person name="Suzuki K.-i.T."/>
            <person name="Hayashi T."/>
            <person name="Toyoda A."/>
            <person name="Oliveira C."/>
            <person name="Osipova E."/>
            <person name="Leigh N.D."/>
            <person name="Simon A."/>
            <person name="Yun M.H."/>
        </authorList>
    </citation>
    <scope>NUCLEOTIDE SEQUENCE</scope>
    <source>
        <strain evidence="1">20211129_DDA</strain>
        <tissue evidence="1">Liver</tissue>
    </source>
</reference>
<dbReference type="EMBL" id="JANPWB010000013">
    <property type="protein sequence ID" value="KAJ1106875.1"/>
    <property type="molecule type" value="Genomic_DNA"/>
</dbReference>
<keyword evidence="2" id="KW-1185">Reference proteome</keyword>
<organism evidence="1 2">
    <name type="scientific">Pleurodeles waltl</name>
    <name type="common">Iberian ribbed newt</name>
    <dbReference type="NCBI Taxonomy" id="8319"/>
    <lineage>
        <taxon>Eukaryota</taxon>
        <taxon>Metazoa</taxon>
        <taxon>Chordata</taxon>
        <taxon>Craniata</taxon>
        <taxon>Vertebrata</taxon>
        <taxon>Euteleostomi</taxon>
        <taxon>Amphibia</taxon>
        <taxon>Batrachia</taxon>
        <taxon>Caudata</taxon>
        <taxon>Salamandroidea</taxon>
        <taxon>Salamandridae</taxon>
        <taxon>Pleurodelinae</taxon>
        <taxon>Pleurodeles</taxon>
    </lineage>
</organism>
<protein>
    <submittedName>
        <fullName evidence="1">Uncharacterized protein</fullName>
    </submittedName>
</protein>
<evidence type="ECO:0000313" key="1">
    <source>
        <dbReference type="EMBL" id="KAJ1106875.1"/>
    </source>
</evidence>
<name>A0AAV7MT03_PLEWA</name>
<accession>A0AAV7MT03</accession>
<sequence length="123" mass="13979">MHQLARDPRNTDSKDPPATIYTITGDFRQCQHEDLILKHAWHQALNPDDHVLAKDLKLIDTVTRKDVIILNGGDFNIKLCIKPSEKICGPTDSENPDQSLFSHSYYGDKINELPLSYDLAFCN</sequence>
<comment type="caution">
    <text evidence="1">The sequence shown here is derived from an EMBL/GenBank/DDBJ whole genome shotgun (WGS) entry which is preliminary data.</text>
</comment>
<proteinExistence type="predicted"/>